<dbReference type="AlphaFoldDB" id="A0AAV7MSY6"/>
<dbReference type="Proteomes" id="UP001066276">
    <property type="component" value="Chromosome 9"/>
</dbReference>
<sequence>MILTPMEAPMERISVERRHWTELKQCPIEDVKSSQNLEGSMGLKVYHWEPEQEGIAQTRPRLKAITCTGSVEAKGNLGYANGHTGSGIDARRESWYWVKGGGGSGFISNSFGKALELESAAISTIKIYTA</sequence>
<name>A0AAV7MSY6_PLEWA</name>
<protein>
    <submittedName>
        <fullName evidence="1">Uncharacterized protein</fullName>
    </submittedName>
</protein>
<reference evidence="1" key="1">
    <citation type="journal article" date="2022" name="bioRxiv">
        <title>Sequencing and chromosome-scale assembly of the giantPleurodeles waltlgenome.</title>
        <authorList>
            <person name="Brown T."/>
            <person name="Elewa A."/>
            <person name="Iarovenko S."/>
            <person name="Subramanian E."/>
            <person name="Araus A.J."/>
            <person name="Petzold A."/>
            <person name="Susuki M."/>
            <person name="Suzuki K.-i.T."/>
            <person name="Hayashi T."/>
            <person name="Toyoda A."/>
            <person name="Oliveira C."/>
            <person name="Osipova E."/>
            <person name="Leigh N.D."/>
            <person name="Simon A."/>
            <person name="Yun M.H."/>
        </authorList>
    </citation>
    <scope>NUCLEOTIDE SEQUENCE</scope>
    <source>
        <strain evidence="1">20211129_DDA</strain>
        <tissue evidence="1">Liver</tissue>
    </source>
</reference>
<gene>
    <name evidence="1" type="ORF">NDU88_002979</name>
</gene>
<accession>A0AAV7MSY6</accession>
<dbReference type="EMBL" id="JANPWB010000013">
    <property type="protein sequence ID" value="KAJ1105574.1"/>
    <property type="molecule type" value="Genomic_DNA"/>
</dbReference>
<organism evidence="1 2">
    <name type="scientific">Pleurodeles waltl</name>
    <name type="common">Iberian ribbed newt</name>
    <dbReference type="NCBI Taxonomy" id="8319"/>
    <lineage>
        <taxon>Eukaryota</taxon>
        <taxon>Metazoa</taxon>
        <taxon>Chordata</taxon>
        <taxon>Craniata</taxon>
        <taxon>Vertebrata</taxon>
        <taxon>Euteleostomi</taxon>
        <taxon>Amphibia</taxon>
        <taxon>Batrachia</taxon>
        <taxon>Caudata</taxon>
        <taxon>Salamandroidea</taxon>
        <taxon>Salamandridae</taxon>
        <taxon>Pleurodelinae</taxon>
        <taxon>Pleurodeles</taxon>
    </lineage>
</organism>
<comment type="caution">
    <text evidence="1">The sequence shown here is derived from an EMBL/GenBank/DDBJ whole genome shotgun (WGS) entry which is preliminary data.</text>
</comment>
<evidence type="ECO:0000313" key="1">
    <source>
        <dbReference type="EMBL" id="KAJ1105574.1"/>
    </source>
</evidence>
<proteinExistence type="predicted"/>
<keyword evidence="2" id="KW-1185">Reference proteome</keyword>
<evidence type="ECO:0000313" key="2">
    <source>
        <dbReference type="Proteomes" id="UP001066276"/>
    </source>
</evidence>